<dbReference type="EMBL" id="JAEKNR010000168">
    <property type="protein sequence ID" value="MBJ7599701.1"/>
    <property type="molecule type" value="Genomic_DNA"/>
</dbReference>
<accession>A0A934KAM4</accession>
<comment type="caution">
    <text evidence="2">The sequence shown here is derived from an EMBL/GenBank/DDBJ whole genome shotgun (WGS) entry which is preliminary data.</text>
</comment>
<dbReference type="Proteomes" id="UP000612893">
    <property type="component" value="Unassembled WGS sequence"/>
</dbReference>
<feature type="region of interest" description="Disordered" evidence="1">
    <location>
        <begin position="146"/>
        <end position="170"/>
    </location>
</feature>
<evidence type="ECO:0000313" key="3">
    <source>
        <dbReference type="Proteomes" id="UP000612893"/>
    </source>
</evidence>
<protein>
    <submittedName>
        <fullName evidence="2">Uncharacterized protein</fullName>
    </submittedName>
</protein>
<dbReference type="RefSeq" id="WP_338203294.1">
    <property type="nucleotide sequence ID" value="NZ_JAEKNR010000168.1"/>
</dbReference>
<keyword evidence="3" id="KW-1185">Reference proteome</keyword>
<gene>
    <name evidence="2" type="ORF">JF922_16695</name>
</gene>
<organism evidence="2 3">
    <name type="scientific">Candidatus Nephthysia bennettiae</name>
    <dbReference type="NCBI Taxonomy" id="3127016"/>
    <lineage>
        <taxon>Bacteria</taxon>
        <taxon>Bacillati</taxon>
        <taxon>Candidatus Dormiibacterota</taxon>
        <taxon>Candidatus Dormibacteria</taxon>
        <taxon>Candidatus Dormibacterales</taxon>
        <taxon>Candidatus Dormibacteraceae</taxon>
        <taxon>Candidatus Nephthysia</taxon>
    </lineage>
</organism>
<dbReference type="AlphaFoldDB" id="A0A934KAM4"/>
<feature type="compositionally biased region" description="Gly residues" evidence="1">
    <location>
        <begin position="105"/>
        <end position="115"/>
    </location>
</feature>
<reference evidence="2" key="1">
    <citation type="submission" date="2020-10" db="EMBL/GenBank/DDBJ databases">
        <title>Ca. Dormibacterota MAGs.</title>
        <authorList>
            <person name="Montgomery K."/>
        </authorList>
    </citation>
    <scope>NUCLEOTIDE SEQUENCE [LARGE SCALE GENOMIC DNA]</scope>
    <source>
        <strain evidence="2">SC8812_S17_10</strain>
    </source>
</reference>
<evidence type="ECO:0000313" key="2">
    <source>
        <dbReference type="EMBL" id="MBJ7599701.1"/>
    </source>
</evidence>
<proteinExistence type="predicted"/>
<feature type="region of interest" description="Disordered" evidence="1">
    <location>
        <begin position="98"/>
        <end position="117"/>
    </location>
</feature>
<evidence type="ECO:0000256" key="1">
    <source>
        <dbReference type="SAM" id="MobiDB-lite"/>
    </source>
</evidence>
<sequence length="170" mass="18414">MEKSEVDKITGWFAGRLPDGWFTGAPSVTVDEKQVLVVGTLEAPELGAEVSAEVKAGAEAGRIARFREGTRGWRIEIAREAERQFKLPVTWGAASGGTTINFTPGGSGRGHGGSEGTEEAKRVMIAARRRAVRAWRQRYAFGGPRAWRSAPWGGPGQWRRDSSGGDVQNF</sequence>
<name>A0A934KAM4_9BACT</name>